<evidence type="ECO:0000313" key="1">
    <source>
        <dbReference type="EMBL" id="WNH51682.1"/>
    </source>
</evidence>
<name>A0ABY9YLT4_9GAMM</name>
<proteinExistence type="predicted"/>
<organism evidence="1 2">
    <name type="scientific">Stenotrophomonas oahuensis</name>
    <dbReference type="NCBI Taxonomy" id="3003271"/>
    <lineage>
        <taxon>Bacteria</taxon>
        <taxon>Pseudomonadati</taxon>
        <taxon>Pseudomonadota</taxon>
        <taxon>Gammaproteobacteria</taxon>
        <taxon>Lysobacterales</taxon>
        <taxon>Lysobacteraceae</taxon>
        <taxon>Stenotrophomonas</taxon>
    </lineage>
</organism>
<dbReference type="RefSeq" id="WP_311190913.1">
    <property type="nucleotide sequence ID" value="NZ_CP115541.1"/>
</dbReference>
<protein>
    <submittedName>
        <fullName evidence="1">Uncharacterized protein</fullName>
    </submittedName>
</protein>
<dbReference type="EMBL" id="CP115541">
    <property type="protein sequence ID" value="WNH51682.1"/>
    <property type="molecule type" value="Genomic_DNA"/>
</dbReference>
<evidence type="ECO:0000313" key="2">
    <source>
        <dbReference type="Proteomes" id="UP001302072"/>
    </source>
</evidence>
<gene>
    <name evidence="1" type="ORF">PDM29_15215</name>
</gene>
<keyword evidence="2" id="KW-1185">Reference proteome</keyword>
<sequence length="75" mass="8089">MRLRNILGHMFGGHNTSLDLAMTVEKRPGPFSDKAFREFTPAPRAQRGGTVRLAPRQPGRLAGIGIIPVAGVKVP</sequence>
<accession>A0ABY9YLT4</accession>
<reference evidence="1 2" key="1">
    <citation type="submission" date="2022-12" db="EMBL/GenBank/DDBJ databases">
        <title>Two new species, Stenotrophomonas aracearum and Stenotrophomonas oahuensis, isolated from Anthurium (Araceae family) in Hawaii.</title>
        <authorList>
            <person name="Chunag S.C."/>
            <person name="Dobhal S."/>
            <person name="Alvarez A."/>
            <person name="Arif M."/>
        </authorList>
    </citation>
    <scope>NUCLEOTIDE SEQUENCE [LARGE SCALE GENOMIC DNA]</scope>
    <source>
        <strain evidence="1 2">A5586</strain>
    </source>
</reference>
<dbReference type="Proteomes" id="UP001302072">
    <property type="component" value="Chromosome"/>
</dbReference>